<dbReference type="GO" id="GO:0043565">
    <property type="term" value="F:sequence-specific DNA binding"/>
    <property type="evidence" value="ECO:0007669"/>
    <property type="project" value="TreeGrafter"/>
</dbReference>
<dbReference type="Gene3D" id="3.40.50.150">
    <property type="entry name" value="Vaccinia Virus protein VP39"/>
    <property type="match status" value="1"/>
</dbReference>
<dbReference type="Pfam" id="PF02086">
    <property type="entry name" value="MethyltransfD12"/>
    <property type="match status" value="1"/>
</dbReference>
<dbReference type="HOGENOM" id="CLU_160009_1_0_4"/>
<dbReference type="EMBL" id="AFHS01000022">
    <property type="protein sequence ID" value="EGK10386.1"/>
    <property type="molecule type" value="Genomic_DNA"/>
</dbReference>
<dbReference type="EC" id="2.1.1.72" evidence="4"/>
<dbReference type="PANTHER" id="PTHR30481">
    <property type="entry name" value="DNA ADENINE METHYLASE"/>
    <property type="match status" value="1"/>
</dbReference>
<dbReference type="PRINTS" id="PR00505">
    <property type="entry name" value="D12N6MTFRASE"/>
</dbReference>
<sequence>MTQKSLPIIPWMGGKRRLAKRLLPLFPEHSCYVELFAGGAALFFMREQAAKTEVLNDINGQLVNLYRVVQHHFDEFVRQFDYTLTSREVFTRLHATP</sequence>
<reference evidence="4 5" key="1">
    <citation type="submission" date="2011-04" db="EMBL/GenBank/DDBJ databases">
        <authorList>
            <person name="Muzny D."/>
            <person name="Qin X."/>
            <person name="Deng J."/>
            <person name="Jiang H."/>
            <person name="Liu Y."/>
            <person name="Qu J."/>
            <person name="Song X.-Z."/>
            <person name="Zhang L."/>
            <person name="Thornton R."/>
            <person name="Coyle M."/>
            <person name="Francisco L."/>
            <person name="Jackson L."/>
            <person name="Javaid M."/>
            <person name="Korchina V."/>
            <person name="Kovar C."/>
            <person name="Mata R."/>
            <person name="Mathew T."/>
            <person name="Ngo R."/>
            <person name="Nguyen L."/>
            <person name="Nguyen N."/>
            <person name="Okwuonu G."/>
            <person name="Ongeri F."/>
            <person name="Pham C."/>
            <person name="Simmons D."/>
            <person name="Wilczek-Boney K."/>
            <person name="Hale W."/>
            <person name="Jakkamsetti A."/>
            <person name="Pham P."/>
            <person name="Ruth R."/>
            <person name="San Lucas F."/>
            <person name="Warren J."/>
            <person name="Zhang J."/>
            <person name="Zhao Z."/>
            <person name="Zhou C."/>
            <person name="Zhu D."/>
            <person name="Lee S."/>
            <person name="Bess C."/>
            <person name="Blankenburg K."/>
            <person name="Forbes L."/>
            <person name="Fu Q."/>
            <person name="Gubbala S."/>
            <person name="Hirani K."/>
            <person name="Jayaseelan J.C."/>
            <person name="Lara F."/>
            <person name="Munidasa M."/>
            <person name="Palculict T."/>
            <person name="Patil S."/>
            <person name="Pu L.-L."/>
            <person name="Saada N."/>
            <person name="Tang L."/>
            <person name="Weissenberger G."/>
            <person name="Zhu Y."/>
            <person name="Hemphill L."/>
            <person name="Shang Y."/>
            <person name="Youmans B."/>
            <person name="Ayvaz T."/>
            <person name="Ross M."/>
            <person name="Santibanez J."/>
            <person name="Aqrawi P."/>
            <person name="Gross S."/>
            <person name="Joshi V."/>
            <person name="Fowler G."/>
            <person name="Nazareth L."/>
            <person name="Reid J."/>
            <person name="Worley K."/>
            <person name="Petrosino J."/>
            <person name="Highlander S."/>
            <person name="Gibbs R."/>
        </authorList>
    </citation>
    <scope>NUCLEOTIDE SEQUENCE [LARGE SCALE GENOMIC DNA]</scope>
    <source>
        <strain evidence="4 5">ATCC 23330</strain>
    </source>
</reference>
<dbReference type="eggNOG" id="COG0338">
    <property type="taxonomic scope" value="Bacteria"/>
</dbReference>
<dbReference type="RefSeq" id="WP_003786180.1">
    <property type="nucleotide sequence ID" value="NZ_GL891959.1"/>
</dbReference>
<dbReference type="InterPro" id="IPR012327">
    <property type="entry name" value="MeTrfase_D12"/>
</dbReference>
<proteinExistence type="predicted"/>
<keyword evidence="3" id="KW-0949">S-adenosyl-L-methionine</keyword>
<dbReference type="InterPro" id="IPR029063">
    <property type="entry name" value="SAM-dependent_MTases_sf"/>
</dbReference>
<dbReference type="GO" id="GO:1904047">
    <property type="term" value="F:S-adenosyl-L-methionine binding"/>
    <property type="evidence" value="ECO:0007669"/>
    <property type="project" value="TreeGrafter"/>
</dbReference>
<accession>F5S6C4</accession>
<dbReference type="PANTHER" id="PTHR30481:SF4">
    <property type="entry name" value="SITE-SPECIFIC DNA-METHYLTRANSFERASE (ADENINE-SPECIFIC)"/>
    <property type="match status" value="1"/>
</dbReference>
<organism evidence="4 5">
    <name type="scientific">Kingella kingae ATCC 23330</name>
    <dbReference type="NCBI Taxonomy" id="887327"/>
    <lineage>
        <taxon>Bacteria</taxon>
        <taxon>Pseudomonadati</taxon>
        <taxon>Pseudomonadota</taxon>
        <taxon>Betaproteobacteria</taxon>
        <taxon>Neisseriales</taxon>
        <taxon>Neisseriaceae</taxon>
        <taxon>Kingella</taxon>
    </lineage>
</organism>
<dbReference type="STRING" id="504.KKKWG1_1776"/>
<feature type="non-terminal residue" evidence="4">
    <location>
        <position position="97"/>
    </location>
</feature>
<dbReference type="Proteomes" id="UP000004207">
    <property type="component" value="Unassembled WGS sequence"/>
</dbReference>
<dbReference type="SUPFAM" id="SSF53335">
    <property type="entry name" value="S-adenosyl-L-methionine-dependent methyltransferases"/>
    <property type="match status" value="1"/>
</dbReference>
<evidence type="ECO:0000256" key="1">
    <source>
        <dbReference type="ARBA" id="ARBA00022603"/>
    </source>
</evidence>
<keyword evidence="5" id="KW-1185">Reference proteome</keyword>
<name>F5S6C4_KINKI</name>
<keyword evidence="2 4" id="KW-0808">Transferase</keyword>
<dbReference type="GO" id="GO:0009307">
    <property type="term" value="P:DNA restriction-modification system"/>
    <property type="evidence" value="ECO:0007669"/>
    <property type="project" value="InterPro"/>
</dbReference>
<evidence type="ECO:0000256" key="2">
    <source>
        <dbReference type="ARBA" id="ARBA00022679"/>
    </source>
</evidence>
<dbReference type="AlphaFoldDB" id="F5S6C4"/>
<comment type="caution">
    <text evidence="4">The sequence shown here is derived from an EMBL/GenBank/DDBJ whole genome shotgun (WGS) entry which is preliminary data.</text>
</comment>
<evidence type="ECO:0000256" key="3">
    <source>
        <dbReference type="ARBA" id="ARBA00022691"/>
    </source>
</evidence>
<gene>
    <name evidence="4" type="primary">dam2</name>
    <name evidence="4" type="ORF">HMPREF0476_0757</name>
</gene>
<evidence type="ECO:0000313" key="5">
    <source>
        <dbReference type="Proteomes" id="UP000004207"/>
    </source>
</evidence>
<protein>
    <submittedName>
        <fullName evidence="4">DNA adenine methylase</fullName>
        <ecNumber evidence="4">2.1.1.72</ecNumber>
    </submittedName>
</protein>
<dbReference type="GO" id="GO:0009007">
    <property type="term" value="F:site-specific DNA-methyltransferase (adenine-specific) activity"/>
    <property type="evidence" value="ECO:0007669"/>
    <property type="project" value="UniProtKB-EC"/>
</dbReference>
<evidence type="ECO:0000313" key="4">
    <source>
        <dbReference type="EMBL" id="EGK10386.1"/>
    </source>
</evidence>
<dbReference type="GO" id="GO:0032259">
    <property type="term" value="P:methylation"/>
    <property type="evidence" value="ECO:0007669"/>
    <property type="project" value="UniProtKB-KW"/>
</dbReference>
<keyword evidence="1 4" id="KW-0489">Methyltransferase</keyword>
<dbReference type="GO" id="GO:0006298">
    <property type="term" value="P:mismatch repair"/>
    <property type="evidence" value="ECO:0007669"/>
    <property type="project" value="TreeGrafter"/>
</dbReference>